<feature type="transmembrane region" description="Helical" evidence="1">
    <location>
        <begin position="83"/>
        <end position="104"/>
    </location>
</feature>
<organism evidence="2 3">
    <name type="scientific">Lelliottia amnigena</name>
    <name type="common">Enterobacter amnigenus</name>
    <dbReference type="NCBI Taxonomy" id="61646"/>
    <lineage>
        <taxon>Bacteria</taxon>
        <taxon>Pseudomonadati</taxon>
        <taxon>Pseudomonadota</taxon>
        <taxon>Gammaproteobacteria</taxon>
        <taxon>Enterobacterales</taxon>
        <taxon>Enterobacteriaceae</taxon>
        <taxon>Lelliottia</taxon>
    </lineage>
</organism>
<feature type="transmembrane region" description="Helical" evidence="1">
    <location>
        <begin position="50"/>
        <end position="71"/>
    </location>
</feature>
<keyword evidence="1" id="KW-1133">Transmembrane helix</keyword>
<evidence type="ECO:0000256" key="1">
    <source>
        <dbReference type="SAM" id="Phobius"/>
    </source>
</evidence>
<feature type="transmembrane region" description="Helical" evidence="1">
    <location>
        <begin position="258"/>
        <end position="277"/>
    </location>
</feature>
<feature type="transmembrane region" description="Helical" evidence="1">
    <location>
        <begin position="144"/>
        <end position="167"/>
    </location>
</feature>
<protein>
    <submittedName>
        <fullName evidence="2">MFS transporter</fullName>
    </submittedName>
</protein>
<accession>A0AAP2AGH3</accession>
<feature type="transmembrane region" description="Helical" evidence="1">
    <location>
        <begin position="173"/>
        <end position="193"/>
    </location>
</feature>
<feature type="transmembrane region" description="Helical" evidence="1">
    <location>
        <begin position="226"/>
        <end position="246"/>
    </location>
</feature>
<sequence>MNTLLYALFEALRRHRWLRMLACAFVFTSLGNGLTQVVIFGLLLSWKAPASLLTVAYLFATLPGFIGSLIGEKLCRFYSPVHLLILTELLGLTALLFPLLGIHYHSVTALLAVQSTEALLTGMSWPALTLLFKRALTADELPAATCLENVIFASQVLLGMGLGIVLFDYLPVLTLLAIDAASFIGSLVMLSLAGSALTLRAADPVKVTTSEPLHWKRLSAQQKRSLLLLPALAAVGAPAMALLPALAQQIHPTNAAGLALPLLFARSLGQLCGPMLLNRDSLPRYANRNRPLLTCLSLFLLAYGLIPLCAGVQTAALGMIFVAHLASNIVFAAGTYGVLSHFETRQVSAASGKAWRWQTLSASVFTCFAAVLAATLGAGQALYIVSASALIMVAAVMARYRE</sequence>
<evidence type="ECO:0000313" key="3">
    <source>
        <dbReference type="Proteomes" id="UP000653275"/>
    </source>
</evidence>
<feature type="transmembrane region" description="Helical" evidence="1">
    <location>
        <begin position="382"/>
        <end position="400"/>
    </location>
</feature>
<dbReference type="InterPro" id="IPR036259">
    <property type="entry name" value="MFS_trans_sf"/>
</dbReference>
<keyword evidence="1" id="KW-0812">Transmembrane</keyword>
<dbReference type="RefSeq" id="WP_131488636.1">
    <property type="nucleotide sequence ID" value="NZ_JAENMR010000015.1"/>
</dbReference>
<proteinExistence type="predicted"/>
<feature type="transmembrane region" description="Helical" evidence="1">
    <location>
        <begin position="110"/>
        <end position="132"/>
    </location>
</feature>
<keyword evidence="1" id="KW-0472">Membrane</keyword>
<feature type="transmembrane region" description="Helical" evidence="1">
    <location>
        <begin position="359"/>
        <end position="376"/>
    </location>
</feature>
<feature type="transmembrane region" description="Helical" evidence="1">
    <location>
        <begin position="289"/>
        <end position="308"/>
    </location>
</feature>
<dbReference type="EMBL" id="JAENMS010000014">
    <property type="protein sequence ID" value="MBL5936715.1"/>
    <property type="molecule type" value="Genomic_DNA"/>
</dbReference>
<dbReference type="AlphaFoldDB" id="A0AAP2AGH3"/>
<dbReference type="SUPFAM" id="SSF103473">
    <property type="entry name" value="MFS general substrate transporter"/>
    <property type="match status" value="1"/>
</dbReference>
<name>A0AAP2AGH3_LELAM</name>
<gene>
    <name evidence="2" type="ORF">I7V27_19975</name>
</gene>
<feature type="transmembrane region" description="Helical" evidence="1">
    <location>
        <begin position="21"/>
        <end position="44"/>
    </location>
</feature>
<comment type="caution">
    <text evidence="2">The sequence shown here is derived from an EMBL/GenBank/DDBJ whole genome shotgun (WGS) entry which is preliminary data.</text>
</comment>
<dbReference type="Proteomes" id="UP000653275">
    <property type="component" value="Unassembled WGS sequence"/>
</dbReference>
<reference evidence="2" key="1">
    <citation type="submission" date="2020-12" db="EMBL/GenBank/DDBJ databases">
        <title>Draft genome sequence of Enterobacter spp., Lelliottia spp. and Serratia spp. isolated from drinking water reservoirs and lakes.</title>
        <authorList>
            <person name="Reitter C."/>
            <person name="Neuhaus K."/>
            <person name="Huegler M."/>
        </authorList>
    </citation>
    <scope>NUCLEOTIDE SEQUENCE</scope>
    <source>
        <strain evidence="2">TZW15</strain>
    </source>
</reference>
<feature type="transmembrane region" description="Helical" evidence="1">
    <location>
        <begin position="314"/>
        <end position="339"/>
    </location>
</feature>
<evidence type="ECO:0000313" key="2">
    <source>
        <dbReference type="EMBL" id="MBL5936715.1"/>
    </source>
</evidence>